<dbReference type="Proteomes" id="UP001732700">
    <property type="component" value="Chromosome 4A"/>
</dbReference>
<protein>
    <submittedName>
        <fullName evidence="1">Uncharacterized protein</fullName>
    </submittedName>
</protein>
<dbReference type="EnsemblPlants" id="AVESA.00010b.r2.4AG0600490.1">
    <property type="protein sequence ID" value="AVESA.00010b.r2.4AG0600490.1.CDS"/>
    <property type="gene ID" value="AVESA.00010b.r2.4AG0600490"/>
</dbReference>
<organism evidence="1 2">
    <name type="scientific">Avena sativa</name>
    <name type="common">Oat</name>
    <dbReference type="NCBI Taxonomy" id="4498"/>
    <lineage>
        <taxon>Eukaryota</taxon>
        <taxon>Viridiplantae</taxon>
        <taxon>Streptophyta</taxon>
        <taxon>Embryophyta</taxon>
        <taxon>Tracheophyta</taxon>
        <taxon>Spermatophyta</taxon>
        <taxon>Magnoliopsida</taxon>
        <taxon>Liliopsida</taxon>
        <taxon>Poales</taxon>
        <taxon>Poaceae</taxon>
        <taxon>BOP clade</taxon>
        <taxon>Pooideae</taxon>
        <taxon>Poodae</taxon>
        <taxon>Poeae</taxon>
        <taxon>Poeae Chloroplast Group 1 (Aveneae type)</taxon>
        <taxon>Aveninae</taxon>
        <taxon>Avena</taxon>
    </lineage>
</organism>
<sequence>MSSSSPSVNKSSFYSMLDYSINANPDSLESDLVEAIRDGDVRDLKELVSEMDEDERAKLADMHICGTGLLQVAVYLGKVDVCKYFVEELGFDVNAGDLCGGVTPLSSAALFGEEVVARYLLDHGADPNKLEQSGSVALHNAAKSGNEEVARLLLSRGARVDIAIAHGTPLHIAASYGKTSVLKILLDHHADPNRVSEVSGAPLVTALHSTKHGLSESDSLECVKLLVKAGADVNSANPNTPLVVATMRGLTDCIKYLLEAGANPDISDKQGRMPIQIAASFGRRIHVEILLPFTSPIRAVSNWTVEGIIAHEKLKCSIPKDESCNKIMHRIAELKSQGKKAVTRNDFLGASNLYTKALELDRFDETLYSNRSLCYLKIGKPREALFDADLCIAKRPGWVKGYYRKGAAHMSLKEYEEAYEAFQDGLELDPGNAEIEKLLWEACKAMEKDDDAVGSNKSTD</sequence>
<evidence type="ECO:0000313" key="1">
    <source>
        <dbReference type="EnsemblPlants" id="AVESA.00010b.r2.4AG0600490.1.CDS"/>
    </source>
</evidence>
<evidence type="ECO:0000313" key="2">
    <source>
        <dbReference type="Proteomes" id="UP001732700"/>
    </source>
</evidence>
<keyword evidence="2" id="KW-1185">Reference proteome</keyword>
<proteinExistence type="predicted"/>
<accession>A0ACD5WD98</accession>
<reference evidence="1" key="1">
    <citation type="submission" date="2021-05" db="EMBL/GenBank/DDBJ databases">
        <authorList>
            <person name="Scholz U."/>
            <person name="Mascher M."/>
            <person name="Fiebig A."/>
        </authorList>
    </citation>
    <scope>NUCLEOTIDE SEQUENCE [LARGE SCALE GENOMIC DNA]</scope>
</reference>
<reference evidence="1" key="2">
    <citation type="submission" date="2025-09" db="UniProtKB">
        <authorList>
            <consortium name="EnsemblPlants"/>
        </authorList>
    </citation>
    <scope>IDENTIFICATION</scope>
</reference>
<name>A0ACD5WD98_AVESA</name>